<reference evidence="3 4" key="1">
    <citation type="journal article" date="2020" name="G3 (Bethesda)">
        <title>Improved Reference Genome for Cyclotella cryptica CCMP332, a Model for Cell Wall Morphogenesis, Salinity Adaptation, and Lipid Production in Diatoms (Bacillariophyta).</title>
        <authorList>
            <person name="Roberts W.R."/>
            <person name="Downey K.M."/>
            <person name="Ruck E.C."/>
            <person name="Traller J.C."/>
            <person name="Alverson A.J."/>
        </authorList>
    </citation>
    <scope>NUCLEOTIDE SEQUENCE [LARGE SCALE GENOMIC DNA]</scope>
    <source>
        <strain evidence="3 4">CCMP332</strain>
    </source>
</reference>
<evidence type="ECO:0000256" key="1">
    <source>
        <dbReference type="SAM" id="Coils"/>
    </source>
</evidence>
<proteinExistence type="predicted"/>
<name>A0ABD3QER7_9STRA</name>
<feature type="region of interest" description="Disordered" evidence="2">
    <location>
        <begin position="159"/>
        <end position="182"/>
    </location>
</feature>
<accession>A0ABD3QER7</accession>
<keyword evidence="4" id="KW-1185">Reference proteome</keyword>
<feature type="region of interest" description="Disordered" evidence="2">
    <location>
        <begin position="424"/>
        <end position="468"/>
    </location>
</feature>
<sequence length="885" mass="99134">MNSNDHDMQLFTPVHLQSHLKGLFDVPSKNIESAFELLLGLITQQSSEITKLKKSHRESLERNDEFKCQIERYDNQLLNEKINVATEFEKLKKDYENLLASHEKTLFAVGNIQEEITNLSFYIHGISDEHQNSVESIVQDSFVHVQEEVFPVSEDHVTEAEDSPKGMCVASPSSSSTQSQSKEVVINNGDLLEDTCTNPMDDSNLHLTSAREIDHAENEAGPISIDIETYPTLNNLENAHSNHVVDRKASIESRASVESKRHSTKSHDSTSKAIVSEEKVDDGQTTPDVEGAHVLEDPQPKQESAAYHETCPKNSVSPRVREAKNRFFGIVRAKRLASDQTVAARLNRLERSLSEMMPYIALNTINQEEMGTQATSEVASSITMRLAVVEHFLQGFDRIDKSISSSASKEMDAESKIEKNGSKKIFSDAGNAGITDDAEYQLPNSIGDENQPVDPNDSEVGTDSSLTRDWSLVQSDSTTDALIKSHSLLSHLNERDNRTESTIEDLARQIADLKLDLRNQEKGSSTTDASVTKVTEGLQKELSDVLVKLQSKVSNEEFMRETQSIRDVLKHCRTSHETVAVETSVDDQGKLSQLFEQIDELAETKLNKDESKQLLEKKEATIRCLVEGELSKQQLYISSNFEKFTNDLTDVRSMIDSRIDSIARLLDGYVSPPNIENARIQSGSVDEMIQQATHALRESLEESFTKKIEELKFIEDELDGLVSQLAEKPSQAQIQSMLQNLEANMFERIGQDNELQLLIENLKQDMSQRMTRGEVVKLIENVLKKAKQEIQNTKDTLMIGRIPYKCIGCNQAFPEGVNGARAPKVNHDSLPPSQGFNVPPILHPANKKSLRPLQTRRSVQIRPNTTIIGGSFVSKYSFQGRNNSR</sequence>
<keyword evidence="1" id="KW-0175">Coiled coil</keyword>
<organism evidence="3 4">
    <name type="scientific">Cyclotella cryptica</name>
    <dbReference type="NCBI Taxonomy" id="29204"/>
    <lineage>
        <taxon>Eukaryota</taxon>
        <taxon>Sar</taxon>
        <taxon>Stramenopiles</taxon>
        <taxon>Ochrophyta</taxon>
        <taxon>Bacillariophyta</taxon>
        <taxon>Coscinodiscophyceae</taxon>
        <taxon>Thalassiosirophycidae</taxon>
        <taxon>Stephanodiscales</taxon>
        <taxon>Stephanodiscaceae</taxon>
        <taxon>Cyclotella</taxon>
    </lineage>
</organism>
<comment type="caution">
    <text evidence="3">The sequence shown here is derived from an EMBL/GenBank/DDBJ whole genome shotgun (WGS) entry which is preliminary data.</text>
</comment>
<dbReference type="AlphaFoldDB" id="A0ABD3QER7"/>
<feature type="coiled-coil region" evidence="1">
    <location>
        <begin position="56"/>
        <end position="105"/>
    </location>
</feature>
<feature type="compositionally biased region" description="Basic and acidic residues" evidence="2">
    <location>
        <begin position="243"/>
        <end position="282"/>
    </location>
</feature>
<evidence type="ECO:0000313" key="3">
    <source>
        <dbReference type="EMBL" id="KAL3796650.1"/>
    </source>
</evidence>
<feature type="compositionally biased region" description="Polar residues" evidence="2">
    <location>
        <begin position="459"/>
        <end position="468"/>
    </location>
</feature>
<dbReference type="Proteomes" id="UP001516023">
    <property type="component" value="Unassembled WGS sequence"/>
</dbReference>
<evidence type="ECO:0000256" key="2">
    <source>
        <dbReference type="SAM" id="MobiDB-lite"/>
    </source>
</evidence>
<dbReference type="EMBL" id="JABMIG020000061">
    <property type="protein sequence ID" value="KAL3796650.1"/>
    <property type="molecule type" value="Genomic_DNA"/>
</dbReference>
<feature type="compositionally biased region" description="Low complexity" evidence="2">
    <location>
        <begin position="171"/>
        <end position="181"/>
    </location>
</feature>
<gene>
    <name evidence="3" type="ORF">HJC23_009950</name>
</gene>
<feature type="region of interest" description="Disordered" evidence="2">
    <location>
        <begin position="241"/>
        <end position="295"/>
    </location>
</feature>
<protein>
    <submittedName>
        <fullName evidence="3">Uncharacterized protein</fullName>
    </submittedName>
</protein>
<evidence type="ECO:0000313" key="4">
    <source>
        <dbReference type="Proteomes" id="UP001516023"/>
    </source>
</evidence>